<proteinExistence type="predicted"/>
<dbReference type="Proteomes" id="UP000252172">
    <property type="component" value="Unassembled WGS sequence"/>
</dbReference>
<dbReference type="PANTHER" id="PTHR13817:SF166">
    <property type="entry name" value="NEURONAL IGCAM-RELATED"/>
    <property type="match status" value="1"/>
</dbReference>
<feature type="domain" description="Fibronectin type-III" evidence="5">
    <location>
        <begin position="300"/>
        <end position="394"/>
    </location>
</feature>
<evidence type="ECO:0000256" key="3">
    <source>
        <dbReference type="SAM" id="MobiDB-lite"/>
    </source>
</evidence>
<dbReference type="InterPro" id="IPR045474">
    <property type="entry name" value="GEVED"/>
</dbReference>
<gene>
    <name evidence="6" type="ORF">DQ356_06040</name>
</gene>
<dbReference type="Gene3D" id="2.60.40.10">
    <property type="entry name" value="Immunoglobulins"/>
    <property type="match status" value="5"/>
</dbReference>
<dbReference type="NCBIfam" id="TIGR04183">
    <property type="entry name" value="Por_Secre_tail"/>
    <property type="match status" value="1"/>
</dbReference>
<name>A0A368MXM6_9FLAO</name>
<keyword evidence="1 4" id="KW-0732">Signal</keyword>
<evidence type="ECO:0000256" key="4">
    <source>
        <dbReference type="SAM" id="SignalP"/>
    </source>
</evidence>
<dbReference type="CDD" id="cd00063">
    <property type="entry name" value="FN3"/>
    <property type="match status" value="4"/>
</dbReference>
<dbReference type="Pfam" id="PF20009">
    <property type="entry name" value="GEVED"/>
    <property type="match status" value="1"/>
</dbReference>
<feature type="chain" id="PRO_5017051273" evidence="4">
    <location>
        <begin position="20"/>
        <end position="1405"/>
    </location>
</feature>
<evidence type="ECO:0000313" key="6">
    <source>
        <dbReference type="EMBL" id="RCU42997.1"/>
    </source>
</evidence>
<reference evidence="6 7" key="1">
    <citation type="submission" date="2018-07" db="EMBL/GenBank/DDBJ databases">
        <title>Chryseobacterium lacus sp. nov., isolated from lake water.</title>
        <authorList>
            <person name="Li C.-M."/>
        </authorList>
    </citation>
    <scope>NUCLEOTIDE SEQUENCE [LARGE SCALE GENOMIC DNA]</scope>
    <source>
        <strain evidence="6 7">YLOS41</strain>
    </source>
</reference>
<dbReference type="InterPro" id="IPR036116">
    <property type="entry name" value="FN3_sf"/>
</dbReference>
<dbReference type="PANTHER" id="PTHR13817">
    <property type="entry name" value="TITIN"/>
    <property type="match status" value="1"/>
</dbReference>
<dbReference type="SUPFAM" id="SSF49265">
    <property type="entry name" value="Fibronectin type III"/>
    <property type="match status" value="3"/>
</dbReference>
<dbReference type="InterPro" id="IPR013783">
    <property type="entry name" value="Ig-like_fold"/>
</dbReference>
<feature type="domain" description="Fibronectin type-III" evidence="5">
    <location>
        <begin position="821"/>
        <end position="918"/>
    </location>
</feature>
<evidence type="ECO:0000256" key="2">
    <source>
        <dbReference type="ARBA" id="ARBA00022737"/>
    </source>
</evidence>
<feature type="domain" description="Fibronectin type-III" evidence="5">
    <location>
        <begin position="558"/>
        <end position="655"/>
    </location>
</feature>
<feature type="signal peptide" evidence="4">
    <location>
        <begin position="1"/>
        <end position="19"/>
    </location>
</feature>
<feature type="region of interest" description="Disordered" evidence="3">
    <location>
        <begin position="169"/>
        <end position="188"/>
    </location>
</feature>
<sequence>MKKILFSCLLFLIATVTNAQINLGSGTTQTGIAPIDVNYGYSYTQQIFTKTEIGAASAGNITAVKFFLPAAADISNSVGWKVYVGHTTLSTFSGTTAWIPVASLTEVFTGNVANVGGEVTITFNAPFAYNNTDNLVVAVLEDTPGYTASSNRFYTYSGVTNSTLYYRSDTTVPNPASPPTGTRSPTKSRTGLIGLTPLPPACPSLTAPSAGSTTVSSTPTFTWSAAANAAGYRVSLGTTPGGTDLMNKVDVGAVTSYQYTAGLMYGTQYYFTVYSYNVSGESTGCTERTFTITTTVPCPTVTLPVANAQNMSLTPTFTWNPVASVSGYRISIGTTSGGTDILNSEDVGNVTTYTYNGSTVLTKGTIYYYTISAYGASGTTSATCSARNFTTVCDPVVTVTENFDSYTTGDLVPQCWFRLVPPTSAGNQTITTTTPASGTRNIYQNAAATANPVIVVLPSTSNVNAGTHWLRFKARVSSGAPGILHVGYVTDVNDYNSFNLIQSLTINNTSYTAADSEYTVAVPNTVPSGARIAIKNDADGKSYYWDDVFWEQAPACIDPFGTSISGVTSNAATVNWTASPSSPANGYSVYYSTVNTAPTSTTVLDGTNSVTSMGISAPLSGLSSNTVYYVWVRANCSATEFSEWVSVGSFTTACNSTNVPYSENFESVTVPGMPACTMLENAGSGNNWNTYVGSGDFNTKVLNYVYNSTNPANAWFFTQGINMTAGISYRIKYDYGNASSTTYPEKLKIAYGTAASSTAMNTILADHPNVVNGTTAINNFVDFVPVATGVYYFGFNAYSDADMNRLYVDNIYIDVTPSCSEPTALVLDGSTVASVSVSWTAPSVAPANGYEIYYSTVNTAPDATTILDATNSVTSATVSATINGLTNDTVYYIWVRAKCVASDVSIWTGPVVASTGYCPVSTTNQNTWFTNFTSTGAVINLNYNSPTAAAGTNGYQNLSASQKLANYAGSTTPIAFTVGGGSTSGVAVWIDWNNDLQFDASERVYNTTSYTNGTSGNITVPAGTPLGNYRMRMVVHNSSSNPSNPCLVFTRGEYLDMTFEVTATPTCFAPTGLTVASVTPVTADLTWTVATPVPGVGYEVYYSASNVAPTASTVLDATNSVTSTGLSAQLTGLTPATTYYAWIRSACSASDKSGWSSVVALTTACDIVQTFSQNFDGVTTPALPNCWKKVGTTGTVDTRSGTFGTSPNVMYMYSSSASNIAMVAMPAVSNLDTGLYSLKFKARANITAGGVIEVGYLNNPTDQSTFTILGSFIATSTTIANNFIIEIIGVPTGVTTLAFRHNPTPSNSVLIDDVEYALTSSLAITETKVTTSEVKVYPNPFTDVINISDVKDLKSVSVIDASGRMVKTIATPGTQIHLGELKSGLYILKLDYRNGSVKTVKVVKK</sequence>
<protein>
    <submittedName>
        <fullName evidence="6">T9SS C-terminal target domain-containing protein</fullName>
    </submittedName>
</protein>
<feature type="domain" description="Fibronectin type-III" evidence="5">
    <location>
        <begin position="1069"/>
        <end position="1166"/>
    </location>
</feature>
<dbReference type="Gene3D" id="2.60.120.200">
    <property type="match status" value="2"/>
</dbReference>
<organism evidence="6 7">
    <name type="scientific">Chryseobacterium lacus</name>
    <dbReference type="NCBI Taxonomy" id="2058346"/>
    <lineage>
        <taxon>Bacteria</taxon>
        <taxon>Pseudomonadati</taxon>
        <taxon>Bacteroidota</taxon>
        <taxon>Flavobacteriia</taxon>
        <taxon>Flavobacteriales</taxon>
        <taxon>Weeksellaceae</taxon>
        <taxon>Chryseobacterium group</taxon>
        <taxon>Chryseobacterium</taxon>
    </lineage>
</organism>
<comment type="caution">
    <text evidence="6">The sequence shown here is derived from an EMBL/GenBank/DDBJ whole genome shotgun (WGS) entry which is preliminary data.</text>
</comment>
<evidence type="ECO:0000256" key="1">
    <source>
        <dbReference type="ARBA" id="ARBA00022729"/>
    </source>
</evidence>
<dbReference type="InterPro" id="IPR050964">
    <property type="entry name" value="Striated_Muscle_Regulatory"/>
</dbReference>
<dbReference type="Pfam" id="PF00041">
    <property type="entry name" value="fn3"/>
    <property type="match status" value="3"/>
</dbReference>
<dbReference type="SMART" id="SM00060">
    <property type="entry name" value="FN3"/>
    <property type="match status" value="5"/>
</dbReference>
<keyword evidence="7" id="KW-1185">Reference proteome</keyword>
<dbReference type="RefSeq" id="WP_114303583.1">
    <property type="nucleotide sequence ID" value="NZ_QPIE01000004.1"/>
</dbReference>
<dbReference type="OrthoDB" id="869215at2"/>
<evidence type="ECO:0000313" key="7">
    <source>
        <dbReference type="Proteomes" id="UP000252172"/>
    </source>
</evidence>
<dbReference type="EMBL" id="QPIE01000004">
    <property type="protein sequence ID" value="RCU42997.1"/>
    <property type="molecule type" value="Genomic_DNA"/>
</dbReference>
<keyword evidence="2" id="KW-0677">Repeat</keyword>
<dbReference type="Pfam" id="PF18962">
    <property type="entry name" value="Por_Secre_tail"/>
    <property type="match status" value="1"/>
</dbReference>
<accession>A0A368MXM6</accession>
<feature type="domain" description="Fibronectin type-III" evidence="5">
    <location>
        <begin position="199"/>
        <end position="297"/>
    </location>
</feature>
<dbReference type="InterPro" id="IPR003961">
    <property type="entry name" value="FN3_dom"/>
</dbReference>
<dbReference type="InterPro" id="IPR026444">
    <property type="entry name" value="Secre_tail"/>
</dbReference>
<evidence type="ECO:0000259" key="5">
    <source>
        <dbReference type="PROSITE" id="PS50853"/>
    </source>
</evidence>
<dbReference type="PROSITE" id="PS50853">
    <property type="entry name" value="FN3"/>
    <property type="match status" value="5"/>
</dbReference>